<comment type="caution">
    <text evidence="1">The sequence shown here is derived from an EMBL/GenBank/DDBJ whole genome shotgun (WGS) entry which is preliminary data.</text>
</comment>
<accession>A0AAX0WPL9</accession>
<reference evidence="1 2" key="1">
    <citation type="journal article" date="2017" name="BMC Genomics">
        <title>Genome sequencing of 39 Akkermansia muciniphila isolates reveals its population structure, genomic and functional diverisity, and global distribution in mammalian gut microbiotas.</title>
        <authorList>
            <person name="Guo X."/>
            <person name="Li S."/>
            <person name="Zhang J."/>
            <person name="Wu F."/>
            <person name="Li X."/>
            <person name="Wu D."/>
            <person name="Zhang M."/>
            <person name="Ou Z."/>
            <person name="Jie Z."/>
            <person name="Yan Q."/>
            <person name="Li P."/>
            <person name="Yi J."/>
            <person name="Peng Y."/>
        </authorList>
    </citation>
    <scope>NUCLEOTIDE SEQUENCE [LARGE SCALE GENOMIC DNA]</scope>
    <source>
        <strain evidence="1 2">GP28</strain>
    </source>
</reference>
<dbReference type="Proteomes" id="UP000236075">
    <property type="component" value="Unassembled WGS sequence"/>
</dbReference>
<dbReference type="RefSeq" id="WP_102747947.1">
    <property type="nucleotide sequence ID" value="NZ_PJLB01000004.1"/>
</dbReference>
<protein>
    <submittedName>
        <fullName evidence="1">Uncharacterized protein</fullName>
    </submittedName>
</protein>
<evidence type="ECO:0000313" key="1">
    <source>
        <dbReference type="EMBL" id="PND05048.1"/>
    </source>
</evidence>
<name>A0AAX0WPL9_9BACT</name>
<evidence type="ECO:0000313" key="2">
    <source>
        <dbReference type="Proteomes" id="UP000236075"/>
    </source>
</evidence>
<organism evidence="1 2">
    <name type="scientific">Akkermansia muciniphila</name>
    <dbReference type="NCBI Taxonomy" id="239935"/>
    <lineage>
        <taxon>Bacteria</taxon>
        <taxon>Pseudomonadati</taxon>
        <taxon>Verrucomicrobiota</taxon>
        <taxon>Verrucomicrobiia</taxon>
        <taxon>Verrucomicrobiales</taxon>
        <taxon>Akkermansiaceae</taxon>
        <taxon>Akkermansia</taxon>
    </lineage>
</organism>
<gene>
    <name evidence="1" type="ORF">CXT95_01090</name>
</gene>
<dbReference type="EMBL" id="PJLB01000004">
    <property type="protein sequence ID" value="PND05048.1"/>
    <property type="molecule type" value="Genomic_DNA"/>
</dbReference>
<dbReference type="AlphaFoldDB" id="A0AAX0WPL9"/>
<sequence>MNADKTYKVREIFTFHRHEIAIAGEVVKNYDEEGRTYNFYCPVREVHGVRHGLVSGNVPEEVKDFVDVRDILEKAEEYDVVVDWD</sequence>
<proteinExistence type="predicted"/>